<dbReference type="GO" id="GO:0005125">
    <property type="term" value="F:cytokine activity"/>
    <property type="evidence" value="ECO:0007669"/>
    <property type="project" value="InterPro"/>
</dbReference>
<evidence type="ECO:0008006" key="7">
    <source>
        <dbReference type="Google" id="ProtNLM"/>
    </source>
</evidence>
<comment type="similarity">
    <text evidence="2">Belongs to the IL-17 family.</text>
</comment>
<dbReference type="GeneTree" id="ENSGT01150000289702"/>
<protein>
    <recommendedName>
        <fullName evidence="7">Interleukin 17a/f1</fullName>
    </recommendedName>
</protein>
<evidence type="ECO:0000256" key="4">
    <source>
        <dbReference type="ARBA" id="ARBA00022729"/>
    </source>
</evidence>
<reference evidence="5" key="2">
    <citation type="submission" date="2025-09" db="UniProtKB">
        <authorList>
            <consortium name="Ensembl"/>
        </authorList>
    </citation>
    <scope>IDENTIFICATION</scope>
</reference>
<dbReference type="AlphaFoldDB" id="A0A3Q3ADL6"/>
<dbReference type="InterPro" id="IPR029034">
    <property type="entry name" value="Cystine-knot_cytokine"/>
</dbReference>
<comment type="subcellular location">
    <subcellularLocation>
        <location evidence="1">Secreted</location>
    </subcellularLocation>
</comment>
<dbReference type="InterPro" id="IPR010345">
    <property type="entry name" value="IL-17_fam"/>
</dbReference>
<dbReference type="STRING" id="37003.ENSKMAP00000014683"/>
<evidence type="ECO:0000256" key="3">
    <source>
        <dbReference type="ARBA" id="ARBA00022525"/>
    </source>
</evidence>
<keyword evidence="4" id="KW-0732">Signal</keyword>
<dbReference type="OMA" id="FSKTQDC"/>
<accession>A0A3Q3ADL6</accession>
<evidence type="ECO:0000256" key="1">
    <source>
        <dbReference type="ARBA" id="ARBA00004613"/>
    </source>
</evidence>
<keyword evidence="6" id="KW-1185">Reference proteome</keyword>
<dbReference type="Gene3D" id="2.10.90.10">
    <property type="entry name" value="Cystine-knot cytokines"/>
    <property type="match status" value="1"/>
</dbReference>
<dbReference type="GO" id="GO:0005576">
    <property type="term" value="C:extracellular region"/>
    <property type="evidence" value="ECO:0007669"/>
    <property type="project" value="UniProtKB-SubCell"/>
</dbReference>
<evidence type="ECO:0000313" key="5">
    <source>
        <dbReference type="Ensembl" id="ENSKMAP00000014683.1"/>
    </source>
</evidence>
<name>A0A3Q3ADL6_KRYMA</name>
<keyword evidence="3" id="KW-0964">Secreted</keyword>
<dbReference type="Pfam" id="PF06083">
    <property type="entry name" value="IL17"/>
    <property type="match status" value="1"/>
</dbReference>
<dbReference type="SUPFAM" id="SSF57501">
    <property type="entry name" value="Cystine-knot cytokines"/>
    <property type="match status" value="1"/>
</dbReference>
<evidence type="ECO:0000256" key="2">
    <source>
        <dbReference type="ARBA" id="ARBA00007236"/>
    </source>
</evidence>
<reference evidence="5" key="1">
    <citation type="submission" date="2025-08" db="UniProtKB">
        <authorList>
            <consortium name="Ensembl"/>
        </authorList>
    </citation>
    <scope>IDENTIFICATION</scope>
</reference>
<evidence type="ECO:0000313" key="6">
    <source>
        <dbReference type="Proteomes" id="UP000264800"/>
    </source>
</evidence>
<sequence length="140" mass="15923">INIKHFNIVFCSAMWLTSSTEEQALSSACDSTLMFSSETPVLSDSSLNINRRSLSPWSWSSTMVRNRIPSTLWKAECSSNYCGSPNPDQTNYYNLESKPIYQNILVLNRKEGERCYTASFQSIPVGCTCIRLLFRSKEIK</sequence>
<dbReference type="Ensembl" id="ENSKMAT00000014897.1">
    <property type="protein sequence ID" value="ENSKMAP00000014683.1"/>
    <property type="gene ID" value="ENSKMAG00000011006.1"/>
</dbReference>
<organism evidence="5 6">
    <name type="scientific">Kryptolebias marmoratus</name>
    <name type="common">Mangrove killifish</name>
    <name type="synonym">Rivulus marmoratus</name>
    <dbReference type="NCBI Taxonomy" id="37003"/>
    <lineage>
        <taxon>Eukaryota</taxon>
        <taxon>Metazoa</taxon>
        <taxon>Chordata</taxon>
        <taxon>Craniata</taxon>
        <taxon>Vertebrata</taxon>
        <taxon>Euteleostomi</taxon>
        <taxon>Actinopterygii</taxon>
        <taxon>Neopterygii</taxon>
        <taxon>Teleostei</taxon>
        <taxon>Neoteleostei</taxon>
        <taxon>Acanthomorphata</taxon>
        <taxon>Ovalentaria</taxon>
        <taxon>Atherinomorphae</taxon>
        <taxon>Cyprinodontiformes</taxon>
        <taxon>Rivulidae</taxon>
        <taxon>Kryptolebias</taxon>
    </lineage>
</organism>
<dbReference type="Proteomes" id="UP000264800">
    <property type="component" value="Unplaced"/>
</dbReference>
<proteinExistence type="inferred from homology"/>